<dbReference type="RefSeq" id="WP_218322144.1">
    <property type="nucleotide sequence ID" value="NZ_JAEEGC010000108.1"/>
</dbReference>
<sequence length="156" mass="16681">MKNASTSTNSYKSGSFSNSKSNNTTSNSSNIKGTPIKTVKITSTPSIESTARKDSLITSGMFKGGILKSSNSIPTKGMPVIISMDGNDIYVDCTDDGNYVCNYYTASPSENSSSWQGNVGYLASSPIKKSHAGTIIFGSLITVFFLRKIIKLSRPH</sequence>
<gene>
    <name evidence="2" type="ORF">I6U48_19485</name>
</gene>
<name>A0A949TR83_9CLOT</name>
<evidence type="ECO:0000256" key="1">
    <source>
        <dbReference type="SAM" id="MobiDB-lite"/>
    </source>
</evidence>
<dbReference type="AlphaFoldDB" id="A0A949TR83"/>
<feature type="compositionally biased region" description="Low complexity" evidence="1">
    <location>
        <begin position="1"/>
        <end position="30"/>
    </location>
</feature>
<evidence type="ECO:0000313" key="2">
    <source>
        <dbReference type="EMBL" id="MBV7275087.1"/>
    </source>
</evidence>
<keyword evidence="3" id="KW-1185">Reference proteome</keyword>
<organism evidence="2 3">
    <name type="scientific">Clostridium thailandense</name>
    <dbReference type="NCBI Taxonomy" id="2794346"/>
    <lineage>
        <taxon>Bacteria</taxon>
        <taxon>Bacillati</taxon>
        <taxon>Bacillota</taxon>
        <taxon>Clostridia</taxon>
        <taxon>Eubacteriales</taxon>
        <taxon>Clostridiaceae</taxon>
        <taxon>Clostridium</taxon>
    </lineage>
</organism>
<reference evidence="2" key="1">
    <citation type="submission" date="2020-12" db="EMBL/GenBank/DDBJ databases">
        <title>Clostridium thailandense sp. nov., a novel acetogenic bacterium isolated from peat land soil in Thailand.</title>
        <authorList>
            <person name="Chaikitkaew S."/>
            <person name="Birkeland N.K."/>
        </authorList>
    </citation>
    <scope>NUCLEOTIDE SEQUENCE</scope>
    <source>
        <strain evidence="2">PL3</strain>
    </source>
</reference>
<protein>
    <submittedName>
        <fullName evidence="2">Uncharacterized protein</fullName>
    </submittedName>
</protein>
<feature type="region of interest" description="Disordered" evidence="1">
    <location>
        <begin position="1"/>
        <end position="33"/>
    </location>
</feature>
<proteinExistence type="predicted"/>
<accession>A0A949TR83</accession>
<dbReference type="EMBL" id="JAEEGC010000108">
    <property type="protein sequence ID" value="MBV7275087.1"/>
    <property type="molecule type" value="Genomic_DNA"/>
</dbReference>
<dbReference type="Proteomes" id="UP000694308">
    <property type="component" value="Unassembled WGS sequence"/>
</dbReference>
<evidence type="ECO:0000313" key="3">
    <source>
        <dbReference type="Proteomes" id="UP000694308"/>
    </source>
</evidence>
<comment type="caution">
    <text evidence="2">The sequence shown here is derived from an EMBL/GenBank/DDBJ whole genome shotgun (WGS) entry which is preliminary data.</text>
</comment>